<dbReference type="PANTHER" id="PTHR33675">
    <property type="entry name" value="NUCLEAR RECEPTOR FAMILY 2 GROUP C PROTEIN"/>
    <property type="match status" value="1"/>
</dbReference>
<evidence type="ECO:0000313" key="3">
    <source>
        <dbReference type="Proteomes" id="UP000006038"/>
    </source>
</evidence>
<sequence>MAAKKRRPEEEEEEEMHLAFRGAANALSQVYAQAVAAQEASLLSGERHAMENVYRWICGKRDEGLEVSVADLLAFLQTEIEHREGGIPGPQHTSAQPAHHFPSANVQNNPFSFGNVTAALNSHTAQTEQTQIVGMLNALPNPSRQNLYSNHPVHSSAFGPVNSIPNGNAAQSNHSPQNQNFMQCNSYEPSMDMNHDAS</sequence>
<evidence type="ECO:0000313" key="2">
    <source>
        <dbReference type="EnsemblPlants" id="OB01G15210.1"/>
    </source>
</evidence>
<protein>
    <recommendedName>
        <fullName evidence="4">Holocarboxylase synthetase</fullName>
    </recommendedName>
</protein>
<dbReference type="STRING" id="4533.J3KX15"/>
<reference evidence="2" key="2">
    <citation type="submission" date="2013-04" db="UniProtKB">
        <authorList>
            <consortium name="EnsemblPlants"/>
        </authorList>
    </citation>
    <scope>IDENTIFICATION</scope>
</reference>
<dbReference type="eggNOG" id="ENOG502QQY0">
    <property type="taxonomic scope" value="Eukaryota"/>
</dbReference>
<accession>J3KX15</accession>
<dbReference type="EnsemblPlants" id="OB01G15210.1">
    <property type="protein sequence ID" value="OB01G15210.1"/>
    <property type="gene ID" value="OB01G15210"/>
</dbReference>
<proteinExistence type="predicted"/>
<dbReference type="AlphaFoldDB" id="J3KX15"/>
<name>J3KX15_ORYBR</name>
<dbReference type="PANTHER" id="PTHR33675:SF6">
    <property type="entry name" value="OS01G0182500 PROTEIN"/>
    <property type="match status" value="1"/>
</dbReference>
<feature type="region of interest" description="Disordered" evidence="1">
    <location>
        <begin position="143"/>
        <end position="198"/>
    </location>
</feature>
<dbReference type="Gramene" id="OB01G15210.1">
    <property type="protein sequence ID" value="OB01G15210.1"/>
    <property type="gene ID" value="OB01G15210"/>
</dbReference>
<feature type="compositionally biased region" description="Polar residues" evidence="1">
    <location>
        <begin position="143"/>
        <end position="153"/>
    </location>
</feature>
<feature type="compositionally biased region" description="Polar residues" evidence="1">
    <location>
        <begin position="163"/>
        <end position="188"/>
    </location>
</feature>
<evidence type="ECO:0008006" key="4">
    <source>
        <dbReference type="Google" id="ProtNLM"/>
    </source>
</evidence>
<reference evidence="2" key="1">
    <citation type="journal article" date="2013" name="Nat. Commun.">
        <title>Whole-genome sequencing of Oryza brachyantha reveals mechanisms underlying Oryza genome evolution.</title>
        <authorList>
            <person name="Chen J."/>
            <person name="Huang Q."/>
            <person name="Gao D."/>
            <person name="Wang J."/>
            <person name="Lang Y."/>
            <person name="Liu T."/>
            <person name="Li B."/>
            <person name="Bai Z."/>
            <person name="Luis Goicoechea J."/>
            <person name="Liang C."/>
            <person name="Chen C."/>
            <person name="Zhang W."/>
            <person name="Sun S."/>
            <person name="Liao Y."/>
            <person name="Zhang X."/>
            <person name="Yang L."/>
            <person name="Song C."/>
            <person name="Wang M."/>
            <person name="Shi J."/>
            <person name="Liu G."/>
            <person name="Liu J."/>
            <person name="Zhou H."/>
            <person name="Zhou W."/>
            <person name="Yu Q."/>
            <person name="An N."/>
            <person name="Chen Y."/>
            <person name="Cai Q."/>
            <person name="Wang B."/>
            <person name="Liu B."/>
            <person name="Min J."/>
            <person name="Huang Y."/>
            <person name="Wu H."/>
            <person name="Li Z."/>
            <person name="Zhang Y."/>
            <person name="Yin Y."/>
            <person name="Song W."/>
            <person name="Jiang J."/>
            <person name="Jackson S.A."/>
            <person name="Wing R.A."/>
            <person name="Wang J."/>
            <person name="Chen M."/>
        </authorList>
    </citation>
    <scope>NUCLEOTIDE SEQUENCE [LARGE SCALE GENOMIC DNA]</scope>
    <source>
        <strain evidence="2">cv. IRGC 101232</strain>
    </source>
</reference>
<dbReference type="HOGENOM" id="CLU_083167_1_0_1"/>
<evidence type="ECO:0000256" key="1">
    <source>
        <dbReference type="SAM" id="MobiDB-lite"/>
    </source>
</evidence>
<organism evidence="2">
    <name type="scientific">Oryza brachyantha</name>
    <name type="common">malo sina</name>
    <dbReference type="NCBI Taxonomy" id="4533"/>
    <lineage>
        <taxon>Eukaryota</taxon>
        <taxon>Viridiplantae</taxon>
        <taxon>Streptophyta</taxon>
        <taxon>Embryophyta</taxon>
        <taxon>Tracheophyta</taxon>
        <taxon>Spermatophyta</taxon>
        <taxon>Magnoliopsida</taxon>
        <taxon>Liliopsida</taxon>
        <taxon>Poales</taxon>
        <taxon>Poaceae</taxon>
        <taxon>BOP clade</taxon>
        <taxon>Oryzoideae</taxon>
        <taxon>Oryzeae</taxon>
        <taxon>Oryzinae</taxon>
        <taxon>Oryza</taxon>
    </lineage>
</organism>
<dbReference type="Proteomes" id="UP000006038">
    <property type="component" value="Chromosome 1"/>
</dbReference>
<dbReference type="OMA" id="ENVYRWI"/>
<keyword evidence="3" id="KW-1185">Reference proteome</keyword>